<evidence type="ECO:0000313" key="39">
    <source>
        <dbReference type="Proteomes" id="UP000489121"/>
    </source>
</evidence>
<dbReference type="EMBL" id="AABDGJ010000004">
    <property type="protein sequence ID" value="EAG6990545.1"/>
    <property type="molecule type" value="Genomic_DNA"/>
</dbReference>
<evidence type="ECO:0000313" key="24">
    <source>
        <dbReference type="EMBL" id="HAC1755525.1"/>
    </source>
</evidence>
<dbReference type="EMBL" id="AAASLB010000001">
    <property type="protein sequence ID" value="EAE4940683.1"/>
    <property type="molecule type" value="Genomic_DNA"/>
</dbReference>
<evidence type="ECO:0000313" key="47">
    <source>
        <dbReference type="Proteomes" id="UP000840197"/>
    </source>
</evidence>
<evidence type="ECO:0000256" key="5">
    <source>
        <dbReference type="ARBA" id="ARBA00023136"/>
    </source>
</evidence>
<dbReference type="Proteomes" id="UP000358545">
    <property type="component" value="Unassembled WGS sequence"/>
</dbReference>
<evidence type="ECO:0000313" key="32">
    <source>
        <dbReference type="Proteomes" id="UP000368512"/>
    </source>
</evidence>
<evidence type="ECO:0000313" key="12">
    <source>
        <dbReference type="EMBL" id="EAE4940683.1"/>
    </source>
</evidence>
<dbReference type="EMBL" id="JACAVN010000001">
    <property type="protein sequence ID" value="NYA00590.1"/>
    <property type="molecule type" value="Genomic_DNA"/>
</dbReference>
<reference evidence="27 28" key="1">
    <citation type="journal article" date="2018" name="BMC Genomics">
        <title>Genes significantly associated with lineage II food isolates of Listeria monocytogenes.</title>
        <authorList>
            <person name="Pirone-Davies C."/>
            <person name="Chen Y."/>
            <person name="Pightling A."/>
            <person name="Ryan G."/>
            <person name="Wang Y."/>
            <person name="Yao K."/>
            <person name="Hoffmann M."/>
            <person name="Allard M.W."/>
        </authorList>
    </citation>
    <scope>NUCLEOTIDE SEQUENCE [LARGE SCALE GENOMIC DNA]</scope>
    <source>
        <strain evidence="27 28">PNUSAL000550</strain>
    </source>
</reference>
<dbReference type="EMBL" id="AABAGT010000028">
    <property type="protein sequence ID" value="EAG0868448.1"/>
    <property type="molecule type" value="Genomic_DNA"/>
</dbReference>
<dbReference type="KEGG" id="lmv:Y193_12405"/>
<evidence type="ECO:0000313" key="26">
    <source>
        <dbReference type="EMBL" id="NYA00590.1"/>
    </source>
</evidence>
<evidence type="ECO:0000256" key="6">
    <source>
        <dbReference type="SAM" id="Phobius"/>
    </source>
</evidence>
<evidence type="ECO:0000313" key="7">
    <source>
        <dbReference type="EMBL" id="EAC5549365.1"/>
    </source>
</evidence>
<evidence type="ECO:0000313" key="25">
    <source>
        <dbReference type="EMBL" id="KAA9453299.1"/>
    </source>
</evidence>
<dbReference type="Proteomes" id="UP000528151">
    <property type="component" value="Unassembled WGS sequence"/>
</dbReference>
<dbReference type="EMBL" id="AABEMN010000018">
    <property type="protein sequence ID" value="EAG9520504.1"/>
    <property type="molecule type" value="Genomic_DNA"/>
</dbReference>
<reference evidence="25 37" key="3">
    <citation type="submission" date="2018-04" db="EMBL/GenBank/DDBJ databases">
        <title>Genome Analysis of a Prevalent Clone of Listeria monocytogenes Sequence Type 87 in China.</title>
        <authorList>
            <person name="Wang Y."/>
        </authorList>
    </citation>
    <scope>NUCLEOTIDE SEQUENCE [LARGE SCALE GENOMIC DNA]</scope>
    <source>
        <strain evidence="25 37">ICDC_LM1523</strain>
    </source>
</reference>
<dbReference type="GO" id="GO:0005886">
    <property type="term" value="C:plasma membrane"/>
    <property type="evidence" value="ECO:0007669"/>
    <property type="project" value="TreeGrafter"/>
</dbReference>
<dbReference type="Proteomes" id="UP000527632">
    <property type="component" value="Unassembled WGS sequence"/>
</dbReference>
<dbReference type="Proteomes" id="UP000546397">
    <property type="component" value="Unassembled WGS sequence"/>
</dbReference>
<evidence type="ECO:0000313" key="45">
    <source>
        <dbReference type="Proteomes" id="UP000546397"/>
    </source>
</evidence>
<evidence type="ECO:0000313" key="16">
    <source>
        <dbReference type="EMBL" id="EAG6990545.1"/>
    </source>
</evidence>
<dbReference type="Proteomes" id="UP000365297">
    <property type="component" value="Unassembled WGS sequence"/>
</dbReference>
<dbReference type="Proteomes" id="UP000427828">
    <property type="component" value="Unassembled WGS sequence"/>
</dbReference>
<dbReference type="Proteomes" id="UP000544530">
    <property type="component" value="Unassembled WGS sequence"/>
</dbReference>
<dbReference type="EMBL" id="AABATR010000001">
    <property type="protein sequence ID" value="EAG1892183.1"/>
    <property type="molecule type" value="Genomic_DNA"/>
</dbReference>
<evidence type="ECO:0000313" key="33">
    <source>
        <dbReference type="Proteomes" id="UP000379076"/>
    </source>
</evidence>
<evidence type="ECO:0000313" key="28">
    <source>
        <dbReference type="Proteomes" id="UP000272537"/>
    </source>
</evidence>
<dbReference type="AlphaFoldDB" id="A0A0B8RG49"/>
<dbReference type="Proteomes" id="UP000489121">
    <property type="component" value="Unassembled WGS sequence"/>
</dbReference>
<evidence type="ECO:0000313" key="38">
    <source>
        <dbReference type="Proteomes" id="UP000478682"/>
    </source>
</evidence>
<reference evidence="26 44" key="9">
    <citation type="submission" date="2020-06" db="EMBL/GenBank/DDBJ databases">
        <title>Two Listeria outbreaks in Switzerland in 2018 and 2020.</title>
        <authorList>
            <person name="Stevens M.J.A."/>
            <person name="Bloemberg G."/>
            <person name="Nusch-Inderbinnen M."/>
            <person name="Stephan R."/>
        </authorList>
    </citation>
    <scope>NUCLEOTIDE SEQUENCE [LARGE SCALE GENOMIC DNA]</scope>
    <source>
        <strain evidence="26 44">N18-0707</strain>
    </source>
</reference>
<dbReference type="Proteomes" id="UP000379076">
    <property type="component" value="Unassembled WGS sequence"/>
</dbReference>
<dbReference type="Proteomes" id="UP000403352">
    <property type="component" value="Unassembled WGS sequence"/>
</dbReference>
<evidence type="ECO:0000313" key="9">
    <source>
        <dbReference type="EMBL" id="EAD1184023.1"/>
    </source>
</evidence>
<protein>
    <submittedName>
        <fullName evidence="20">DUF423 domain-containing protein</fullName>
    </submittedName>
</protein>
<sequence length="125" mass="13368">MKKTIITGAIFAGLAVLLGAFGAHALKDVLGSYASTWETGVQYQMFHAGGILVVGLLMEKQASRLYTWAAILFSVGIVFFSGSLYVLSISKVSILGAITPIGGVCFVVGWFLLILGVSRRTMSRY</sequence>
<evidence type="ECO:0000313" key="35">
    <source>
        <dbReference type="Proteomes" id="UP000403352"/>
    </source>
</evidence>
<evidence type="ECO:0000313" key="42">
    <source>
        <dbReference type="Proteomes" id="UP000530452"/>
    </source>
</evidence>
<evidence type="ECO:0000313" key="41">
    <source>
        <dbReference type="Proteomes" id="UP000528151"/>
    </source>
</evidence>
<evidence type="ECO:0000313" key="40">
    <source>
        <dbReference type="Proteomes" id="UP000527632"/>
    </source>
</evidence>
<dbReference type="EMBL" id="AABFVG010000002">
    <property type="protein sequence ID" value="EAH2281034.1"/>
    <property type="molecule type" value="Genomic_DNA"/>
</dbReference>
<dbReference type="EMBL" id="QDAY01000001">
    <property type="protein sequence ID" value="KAA9453299.1"/>
    <property type="molecule type" value="Genomic_DNA"/>
</dbReference>
<dbReference type="EMBL" id="AAAJWF010000001">
    <property type="protein sequence ID" value="EAC7479256.1"/>
    <property type="molecule type" value="Genomic_DNA"/>
</dbReference>
<evidence type="ECO:0000313" key="48">
    <source>
        <dbReference type="Proteomes" id="UP000843775"/>
    </source>
</evidence>
<evidence type="ECO:0000256" key="4">
    <source>
        <dbReference type="ARBA" id="ARBA00022989"/>
    </source>
</evidence>
<feature type="transmembrane region" description="Helical" evidence="6">
    <location>
        <begin position="41"/>
        <end position="58"/>
    </location>
</feature>
<dbReference type="Proteomes" id="UP000460224">
    <property type="component" value="Unassembled WGS sequence"/>
</dbReference>
<proteinExistence type="inferred from homology"/>
<evidence type="ECO:0000313" key="11">
    <source>
        <dbReference type="EMBL" id="EAE2355534.1"/>
    </source>
</evidence>
<accession>A0A0B8RG49</accession>
<dbReference type="OMA" id="VEYQFYH"/>
<dbReference type="EMBL" id="AALAQH010000001">
    <property type="protein sequence ID" value="ECX6923643.1"/>
    <property type="molecule type" value="Genomic_DNA"/>
</dbReference>
<dbReference type="EMBL" id="DAAJZA010000007">
    <property type="protein sequence ID" value="HAC1755525.1"/>
    <property type="molecule type" value="Genomic_DNA"/>
</dbReference>
<evidence type="ECO:0000313" key="13">
    <source>
        <dbReference type="EMBL" id="EAG0868448.1"/>
    </source>
</evidence>
<evidence type="ECO:0000313" key="46">
    <source>
        <dbReference type="Proteomes" id="UP000548278"/>
    </source>
</evidence>
<reference evidence="12 34" key="5">
    <citation type="submission" date="2019-03" db="EMBL/GenBank/DDBJ databases">
        <authorList>
            <person name="Ashton P.M."/>
            <person name="Dallman T."/>
            <person name="Nair S."/>
            <person name="De Pinna E."/>
            <person name="Peters T."/>
            <person name="Grant K."/>
        </authorList>
    </citation>
    <scope>NUCLEOTIDE SEQUENCE [LARGE SCALE GENOMIC DNA]</scope>
    <source>
        <strain evidence="18 43">282333</strain>
        <strain evidence="19 42">282352</strain>
        <strain evidence="17 45">289003</strain>
        <strain evidence="12">RL15000286</strain>
    </source>
</reference>
<evidence type="ECO:0000313" key="31">
    <source>
        <dbReference type="Proteomes" id="UP000365297"/>
    </source>
</evidence>
<dbReference type="EMBL" id="DAAIHR010000016">
    <property type="protein sequence ID" value="HAB8399561.1"/>
    <property type="molecule type" value="Genomic_DNA"/>
</dbReference>
<dbReference type="PANTHER" id="PTHR43461:SF1">
    <property type="entry name" value="TRANSMEMBRANE PROTEIN 256"/>
    <property type="match status" value="1"/>
</dbReference>
<dbReference type="EMBL" id="AAAREG010000019">
    <property type="protein sequence ID" value="EAE2355534.1"/>
    <property type="molecule type" value="Genomic_DNA"/>
</dbReference>
<reference evidence="20 40" key="7">
    <citation type="submission" date="2019-04" db="EMBL/GenBank/DDBJ databases">
        <authorList>
            <consortium name="GenomeTrakr: Next Generation Sequencing Network for Food Pathogen Tracability"/>
        </authorList>
    </citation>
    <scope>NUCLEOTIDE SEQUENCE [LARGE SCALE GENOMIC DNA]</scope>
    <source>
        <strain evidence="8 32">CFSAN008042</strain>
        <strain evidence="15 41">CFSAN063727</strain>
        <strain evidence="10 33">FDA00006494</strain>
        <strain evidence="7 31">FDA00007096</strain>
        <strain evidence="9 35">FDA00008584</strain>
        <strain evidence="21 36">FLAG-51482A</strain>
        <strain evidence="20 40">LS1344</strain>
    </source>
</reference>
<evidence type="ECO:0000313" key="8">
    <source>
        <dbReference type="EMBL" id="EAC7479256.1"/>
    </source>
</evidence>
<dbReference type="EMBL" id="AABBZO010000002">
    <property type="protein sequence ID" value="EAG4461294.1"/>
    <property type="molecule type" value="Genomic_DNA"/>
</dbReference>
<dbReference type="EMBL" id="AABGUK010000001">
    <property type="protein sequence ID" value="EAH4240986.1"/>
    <property type="molecule type" value="Genomic_DNA"/>
</dbReference>
<feature type="transmembrane region" description="Helical" evidence="6">
    <location>
        <begin position="65"/>
        <end position="88"/>
    </location>
</feature>
<dbReference type="Proteomes" id="UP000336166">
    <property type="component" value="Unassembled WGS sequence"/>
</dbReference>
<dbReference type="EMBL" id="QXLS01000001">
    <property type="protein sequence ID" value="RKA11029.1"/>
    <property type="molecule type" value="Genomic_DNA"/>
</dbReference>
<evidence type="ECO:0000256" key="2">
    <source>
        <dbReference type="ARBA" id="ARBA00009694"/>
    </source>
</evidence>
<keyword evidence="5 6" id="KW-0472">Membrane</keyword>
<evidence type="ECO:0000313" key="44">
    <source>
        <dbReference type="Proteomes" id="UP000544530"/>
    </source>
</evidence>
<evidence type="ECO:0000313" key="14">
    <source>
        <dbReference type="EMBL" id="EAG1892183.1"/>
    </source>
</evidence>
<reference evidence="47 48" key="2">
    <citation type="journal article" date="2018" name="Genome Biol.">
        <title>SKESA: strategic k-mer extension for scrupulous assemblies.</title>
        <authorList>
            <person name="Souvorov A."/>
            <person name="Agarwala R."/>
            <person name="Lipman D.J."/>
        </authorList>
    </citation>
    <scope>NUCLEOTIDE SEQUENCE [LARGE SCALE GENOMIC DNA]</scope>
    <source>
        <strain evidence="23 47">CFIAFB20130012</strain>
        <strain evidence="24 48">DMG1500109</strain>
    </source>
</reference>
<dbReference type="Proteomes" id="UP000478682">
    <property type="component" value="Unassembled WGS sequence"/>
</dbReference>
<evidence type="ECO:0000313" key="43">
    <source>
        <dbReference type="Proteomes" id="UP000533021"/>
    </source>
</evidence>
<comment type="similarity">
    <text evidence="2">Belongs to the UPF0382 family.</text>
</comment>
<dbReference type="InterPro" id="IPR006696">
    <property type="entry name" value="DUF423"/>
</dbReference>
<dbReference type="Proteomes" id="UP000840197">
    <property type="component" value="Unassembled WGS sequence"/>
</dbReference>
<evidence type="ECO:0000313" key="10">
    <source>
        <dbReference type="EMBL" id="EAE1337338.1"/>
    </source>
</evidence>
<dbReference type="RefSeq" id="WP_003724408.1">
    <property type="nucleotide sequence ID" value="NC_021825.2"/>
</dbReference>
<keyword evidence="4 6" id="KW-1133">Transmembrane helix</keyword>
<dbReference type="Proteomes" id="UP000548278">
    <property type="component" value="Unassembled WGS sequence"/>
</dbReference>
<evidence type="ECO:0000256" key="1">
    <source>
        <dbReference type="ARBA" id="ARBA00004141"/>
    </source>
</evidence>
<evidence type="ECO:0000313" key="18">
    <source>
        <dbReference type="EMBL" id="EAH2281034.1"/>
    </source>
</evidence>
<evidence type="ECO:0000313" key="37">
    <source>
        <dbReference type="Proteomes" id="UP000460224"/>
    </source>
</evidence>
<reference evidence="16 46" key="6">
    <citation type="submission" date="2019-04" db="EMBL/GenBank/DDBJ databases">
        <authorList>
            <consortium name="GenomeTrakr network: Whole genome sequencing for foodborne pathogen traceback"/>
        </authorList>
    </citation>
    <scope>NUCLEOTIDE SEQUENCE [LARGE SCALE GENOMIC DNA]</scope>
    <source>
        <strain evidence="16 46">CFSAN004300</strain>
    </source>
</reference>
<evidence type="ECO:0000313" key="36">
    <source>
        <dbReference type="Proteomes" id="UP000427828"/>
    </source>
</evidence>
<dbReference type="Proteomes" id="UP000272537">
    <property type="component" value="Unassembled WGS sequence"/>
</dbReference>
<gene>
    <name evidence="13" type="ORF">A8L61_14345</name>
    <name evidence="16" type="ORF">AB917_08085</name>
    <name evidence="10" type="ORF">ART25_00175</name>
    <name evidence="7" type="ORF">ARY78_02840</name>
    <name evidence="14" type="ORF">BB997_01015</name>
    <name evidence="21" type="ORF">BCZ19_03100</name>
    <name evidence="15" type="ORF">CA369_03250</name>
    <name evidence="18" type="ORF">D4920_03020</name>
    <name evidence="17" type="ORF">D4B11_12045</name>
    <name evidence="19" type="ORF">D5N24_00330</name>
    <name evidence="25" type="ORF">DCK61_02260</name>
    <name evidence="8" type="ORF">DQ70_00990</name>
    <name evidence="27" type="ORF">DYZ80_00561</name>
    <name evidence="12" type="ORF">E1W56_01295</name>
    <name evidence="20" type="ORF">E5F58_03105</name>
    <name evidence="22" type="ORF">F6515_13125</name>
    <name evidence="24" type="ORF">GI949_11165</name>
    <name evidence="23" type="ORF">GYR60_13605</name>
    <name evidence="26" type="ORF">HZJ64_02000</name>
    <name evidence="9" type="ORF">QD52_02875</name>
    <name evidence="11" type="ORF">Y261_14440</name>
</gene>
<dbReference type="Proteomes" id="UP000368512">
    <property type="component" value="Unassembled WGS sequence"/>
</dbReference>
<dbReference type="EMBL" id="AAALRN010000001">
    <property type="protein sequence ID" value="EAD1184023.1"/>
    <property type="molecule type" value="Genomic_DNA"/>
</dbReference>
<dbReference type="Proteomes" id="UP000530452">
    <property type="component" value="Unassembled WGS sequence"/>
</dbReference>
<dbReference type="EMBL" id="AAAQQZ010000001">
    <property type="protein sequence ID" value="EAE1337338.1"/>
    <property type="molecule type" value="Genomic_DNA"/>
</dbReference>
<dbReference type="EMBL" id="AAAIXK010000001">
    <property type="protein sequence ID" value="EAC5549365.1"/>
    <property type="molecule type" value="Genomic_DNA"/>
</dbReference>
<evidence type="ECO:0000256" key="3">
    <source>
        <dbReference type="ARBA" id="ARBA00022692"/>
    </source>
</evidence>
<evidence type="ECO:0000313" key="19">
    <source>
        <dbReference type="EMBL" id="EAH3292830.1"/>
    </source>
</evidence>
<organism evidence="20 40">
    <name type="scientific">Listeria monocytogenes</name>
    <dbReference type="NCBI Taxonomy" id="1639"/>
    <lineage>
        <taxon>Bacteria</taxon>
        <taxon>Bacillati</taxon>
        <taxon>Bacillota</taxon>
        <taxon>Bacilli</taxon>
        <taxon>Bacillales</taxon>
        <taxon>Listeriaceae</taxon>
        <taxon>Listeria</taxon>
    </lineage>
</organism>
<dbReference type="Pfam" id="PF04241">
    <property type="entry name" value="DUF423"/>
    <property type="match status" value="1"/>
</dbReference>
<evidence type="ECO:0000313" key="34">
    <source>
        <dbReference type="Proteomes" id="UP000393182"/>
    </source>
</evidence>
<dbReference type="PANTHER" id="PTHR43461">
    <property type="entry name" value="TRANSMEMBRANE PROTEIN 256"/>
    <property type="match status" value="1"/>
</dbReference>
<dbReference type="KEGG" id="lmok:CQ02_03590"/>
<comment type="subcellular location">
    <subcellularLocation>
        <location evidence="1">Membrane</location>
        <topology evidence="1">Multi-pass membrane protein</topology>
    </subcellularLocation>
</comment>
<dbReference type="Proteomes" id="UP000843775">
    <property type="component" value="Unassembled WGS sequence"/>
</dbReference>
<name>A0A0B8RG49_LISMN</name>
<reference evidence="24" key="8">
    <citation type="submission" date="2019-11" db="EMBL/GenBank/DDBJ databases">
        <authorList>
            <consortium name="NCBI Pathogen Detection Project"/>
        </authorList>
    </citation>
    <scope>NUCLEOTIDE SEQUENCE</scope>
    <source>
        <strain evidence="23">CFIAFB20130012</strain>
        <strain evidence="24">DMG1500109</strain>
    </source>
</reference>
<evidence type="ECO:0000313" key="23">
    <source>
        <dbReference type="EMBL" id="HAB8399561.1"/>
    </source>
</evidence>
<reference evidence="29 30" key="4">
    <citation type="submission" date="2018-06" db="EMBL/GenBank/DDBJ databases">
        <authorList>
            <consortium name="PulseNet: The National Subtyping Network for Foodborne Disease Surveillance"/>
            <person name="Tarr C.L."/>
            <person name="Trees E."/>
            <person name="Katz L.S."/>
            <person name="Carleton-Romer H.A."/>
            <person name="Stroika S."/>
            <person name="Kucerova Z."/>
            <person name="Roache K.F."/>
            <person name="Sabol A.L."/>
            <person name="Besser J."/>
            <person name="Gerner-Smidt P."/>
        </authorList>
    </citation>
    <scope>NUCLEOTIDE SEQUENCE [LARGE SCALE GENOMIC DNA]</scope>
    <source>
        <strain evidence="11 29">PNUSAL000134</strain>
        <strain evidence="13 30">PNUSAL002180</strain>
        <strain evidence="14 38">PNUSAL002298</strain>
        <strain evidence="22 39">PNUSAL005692</strain>
    </source>
</reference>
<evidence type="ECO:0000313" key="17">
    <source>
        <dbReference type="EMBL" id="EAG9520504.1"/>
    </source>
</evidence>
<evidence type="ECO:0000313" key="20">
    <source>
        <dbReference type="EMBL" id="EAH4240986.1"/>
    </source>
</evidence>
<evidence type="ECO:0000313" key="15">
    <source>
        <dbReference type="EMBL" id="EAG4461294.1"/>
    </source>
</evidence>
<evidence type="ECO:0000313" key="29">
    <source>
        <dbReference type="Proteomes" id="UP000336166"/>
    </source>
</evidence>
<comment type="caution">
    <text evidence="20">The sequence shown here is derived from an EMBL/GenBank/DDBJ whole genome shotgun (WGS) entry which is preliminary data.</text>
</comment>
<dbReference type="Proteomes" id="UP000533021">
    <property type="component" value="Unassembled WGS sequence"/>
</dbReference>
<dbReference type="EMBL" id="AALGDA010000059">
    <property type="protein sequence ID" value="ECY9783927.1"/>
    <property type="molecule type" value="Genomic_DNA"/>
</dbReference>
<dbReference type="Proteomes" id="UP000393182">
    <property type="component" value="Unassembled WGS sequence"/>
</dbReference>
<feature type="transmembrane region" description="Helical" evidence="6">
    <location>
        <begin position="94"/>
        <end position="117"/>
    </location>
</feature>
<evidence type="ECO:0000313" key="22">
    <source>
        <dbReference type="EMBL" id="ECY9783927.1"/>
    </source>
</evidence>
<keyword evidence="3 6" id="KW-0812">Transmembrane</keyword>
<dbReference type="EMBL" id="AABGHY010000001">
    <property type="protein sequence ID" value="EAH3292830.1"/>
    <property type="molecule type" value="Genomic_DNA"/>
</dbReference>
<evidence type="ECO:0000313" key="30">
    <source>
        <dbReference type="Proteomes" id="UP000358545"/>
    </source>
</evidence>
<evidence type="ECO:0000313" key="27">
    <source>
        <dbReference type="EMBL" id="RKA11029.1"/>
    </source>
</evidence>
<evidence type="ECO:0000313" key="21">
    <source>
        <dbReference type="EMBL" id="ECX6923643.1"/>
    </source>
</evidence>